<reference evidence="4 5" key="1">
    <citation type="submission" date="2024-01" db="EMBL/GenBank/DDBJ databases">
        <authorList>
            <person name="Alioto T."/>
            <person name="Alioto T."/>
            <person name="Gomez Garrido J."/>
        </authorList>
    </citation>
    <scope>NUCLEOTIDE SEQUENCE [LARGE SCALE GENOMIC DNA]</scope>
</reference>
<dbReference type="EMBL" id="CAWUFR010000118">
    <property type="protein sequence ID" value="CAK6968416.1"/>
    <property type="molecule type" value="Genomic_DNA"/>
</dbReference>
<feature type="signal peptide" evidence="2">
    <location>
        <begin position="1"/>
        <end position="18"/>
    </location>
</feature>
<dbReference type="SUPFAM" id="SSF49265">
    <property type="entry name" value="Fibronectin type III"/>
    <property type="match status" value="2"/>
</dbReference>
<dbReference type="GO" id="GO:0004896">
    <property type="term" value="F:cytokine receptor activity"/>
    <property type="evidence" value="ECO:0007669"/>
    <property type="project" value="TreeGrafter"/>
</dbReference>
<evidence type="ECO:0000256" key="1">
    <source>
        <dbReference type="SAM" id="Phobius"/>
    </source>
</evidence>
<dbReference type="InterPro" id="IPR050650">
    <property type="entry name" value="Type-II_Cytokine-TF_Rcpt"/>
</dbReference>
<comment type="caution">
    <text evidence="4">The sequence shown here is derived from an EMBL/GenBank/DDBJ whole genome shotgun (WGS) entry which is preliminary data.</text>
</comment>
<dbReference type="InterPro" id="IPR036116">
    <property type="entry name" value="FN3_sf"/>
</dbReference>
<evidence type="ECO:0000313" key="5">
    <source>
        <dbReference type="Proteomes" id="UP001314229"/>
    </source>
</evidence>
<gene>
    <name evidence="4" type="ORF">FSCOSCO3_A025651</name>
</gene>
<keyword evidence="1" id="KW-1133">Transmembrane helix</keyword>
<protein>
    <submittedName>
        <fullName evidence="4">Interleukin-10 receptor subunit beta-like</fullName>
    </submittedName>
</protein>
<keyword evidence="4" id="KW-0675">Receptor</keyword>
<dbReference type="Proteomes" id="UP001314229">
    <property type="component" value="Unassembled WGS sequence"/>
</dbReference>
<accession>A0AAV1PDT5</accession>
<feature type="domain" description="Fibronectin type-III" evidence="3">
    <location>
        <begin position="119"/>
        <end position="220"/>
    </location>
</feature>
<dbReference type="InterPro" id="IPR015373">
    <property type="entry name" value="Interferon/interleukin_rcp_dom"/>
</dbReference>
<keyword evidence="1" id="KW-0812">Transmembrane</keyword>
<evidence type="ECO:0000256" key="2">
    <source>
        <dbReference type="SAM" id="SignalP"/>
    </source>
</evidence>
<feature type="transmembrane region" description="Helical" evidence="1">
    <location>
        <begin position="224"/>
        <end position="247"/>
    </location>
</feature>
<keyword evidence="2" id="KW-0732">Signal</keyword>
<dbReference type="GO" id="GO:0005886">
    <property type="term" value="C:plasma membrane"/>
    <property type="evidence" value="ECO:0007669"/>
    <property type="project" value="TreeGrafter"/>
</dbReference>
<dbReference type="InterPro" id="IPR003961">
    <property type="entry name" value="FN3_dom"/>
</dbReference>
<dbReference type="InterPro" id="IPR013783">
    <property type="entry name" value="Ig-like_fold"/>
</dbReference>
<organism evidence="4 5">
    <name type="scientific">Scomber scombrus</name>
    <name type="common">Atlantic mackerel</name>
    <name type="synonym">Scomber vernalis</name>
    <dbReference type="NCBI Taxonomy" id="13677"/>
    <lineage>
        <taxon>Eukaryota</taxon>
        <taxon>Metazoa</taxon>
        <taxon>Chordata</taxon>
        <taxon>Craniata</taxon>
        <taxon>Vertebrata</taxon>
        <taxon>Euteleostomi</taxon>
        <taxon>Actinopterygii</taxon>
        <taxon>Neopterygii</taxon>
        <taxon>Teleostei</taxon>
        <taxon>Neoteleostei</taxon>
        <taxon>Acanthomorphata</taxon>
        <taxon>Pelagiaria</taxon>
        <taxon>Scombriformes</taxon>
        <taxon>Scombridae</taxon>
        <taxon>Scomber</taxon>
    </lineage>
</organism>
<dbReference type="PANTHER" id="PTHR20859">
    <property type="entry name" value="INTERFERON/INTERLEUKIN RECEPTOR"/>
    <property type="match status" value="1"/>
</dbReference>
<keyword evidence="1" id="KW-0472">Membrane</keyword>
<dbReference type="PROSITE" id="PS50853">
    <property type="entry name" value="FN3"/>
    <property type="match status" value="1"/>
</dbReference>
<feature type="chain" id="PRO_5043740723" evidence="2">
    <location>
        <begin position="19"/>
        <end position="326"/>
    </location>
</feature>
<proteinExistence type="predicted"/>
<keyword evidence="5" id="KW-1185">Reference proteome</keyword>
<dbReference type="Pfam" id="PF09294">
    <property type="entry name" value="Interfer-bind"/>
    <property type="match status" value="1"/>
</dbReference>
<evidence type="ECO:0000313" key="4">
    <source>
        <dbReference type="EMBL" id="CAK6968416.1"/>
    </source>
</evidence>
<dbReference type="PANTHER" id="PTHR20859:SF46">
    <property type="entry name" value="INTERFERON GAMMA RECEPTOR 2"/>
    <property type="match status" value="1"/>
</dbReference>
<sequence length="326" mass="36440">MSATICAFILTFSTLCGSRVVSGVLNPPRNVRHTSFNMDLVLLWDPPEEAPEGLVYTVQYKTIKTTYTEVCTNVSTPKCDFKSHVYAYGKYTSQVRAQAGDEISPWVETNQTFLDKITVIGSPNVSLFSSGATIEVSITDPVFATSSLRSVYVRATYNITYWKEGEEEKTIISNLEQNRVVLNDLVPWTKYCVQVQIDTNRDPKFSEPSTAICESTTDDEEPPWVAAVVTFVAMAMTVSLVVIAVVYRKMIYNFLCPKDTLPQHFKEYLLEPPNSPMYLAMRNSHPPEEVYHQVSIIPDGKTVEEGRPLEAAGTNCSRQQPVTSGC</sequence>
<evidence type="ECO:0000259" key="3">
    <source>
        <dbReference type="PROSITE" id="PS50853"/>
    </source>
</evidence>
<dbReference type="Pfam" id="PF01108">
    <property type="entry name" value="Tissue_fac"/>
    <property type="match status" value="1"/>
</dbReference>
<dbReference type="AlphaFoldDB" id="A0AAV1PDT5"/>
<dbReference type="Gene3D" id="2.60.40.10">
    <property type="entry name" value="Immunoglobulins"/>
    <property type="match status" value="2"/>
</dbReference>
<name>A0AAV1PDT5_SCOSC</name>
<dbReference type="CDD" id="cd00063">
    <property type="entry name" value="FN3"/>
    <property type="match status" value="1"/>
</dbReference>